<dbReference type="InterPro" id="IPR000014">
    <property type="entry name" value="PAS"/>
</dbReference>
<dbReference type="SMART" id="SM00086">
    <property type="entry name" value="PAC"/>
    <property type="match status" value="2"/>
</dbReference>
<dbReference type="PROSITE" id="PS50109">
    <property type="entry name" value="HIS_KIN"/>
    <property type="match status" value="1"/>
</dbReference>
<dbReference type="Pfam" id="PF08447">
    <property type="entry name" value="PAS_3"/>
    <property type="match status" value="1"/>
</dbReference>
<dbReference type="PRINTS" id="PR00344">
    <property type="entry name" value="BCTRLSENSOR"/>
</dbReference>
<dbReference type="SMART" id="SM00387">
    <property type="entry name" value="HATPase_c"/>
    <property type="match status" value="1"/>
</dbReference>
<dbReference type="InterPro" id="IPR003661">
    <property type="entry name" value="HisK_dim/P_dom"/>
</dbReference>
<reference evidence="11 12" key="1">
    <citation type="submission" date="2020-08" db="EMBL/GenBank/DDBJ databases">
        <title>The Agave Microbiome: Exploring the role of microbial communities in plant adaptations to desert environments.</title>
        <authorList>
            <person name="Partida-Martinez L.P."/>
        </authorList>
    </citation>
    <scope>NUCLEOTIDE SEQUENCE [LARGE SCALE GENOMIC DNA]</scope>
    <source>
        <strain evidence="11 12">AT3.2</strain>
    </source>
</reference>
<keyword evidence="5" id="KW-0808">Transferase</keyword>
<dbReference type="CDD" id="cd00082">
    <property type="entry name" value="HisKA"/>
    <property type="match status" value="1"/>
</dbReference>
<organism evidence="11 12">
    <name type="scientific">Massilia aurea</name>
    <dbReference type="NCBI Taxonomy" id="373040"/>
    <lineage>
        <taxon>Bacteria</taxon>
        <taxon>Pseudomonadati</taxon>
        <taxon>Pseudomonadota</taxon>
        <taxon>Betaproteobacteria</taxon>
        <taxon>Burkholderiales</taxon>
        <taxon>Oxalobacteraceae</taxon>
        <taxon>Telluria group</taxon>
        <taxon>Massilia</taxon>
    </lineage>
</organism>
<dbReference type="EMBL" id="JACHBX010000003">
    <property type="protein sequence ID" value="MBB6134688.1"/>
    <property type="molecule type" value="Genomic_DNA"/>
</dbReference>
<dbReference type="SMART" id="SM00091">
    <property type="entry name" value="PAS"/>
    <property type="match status" value="2"/>
</dbReference>
<dbReference type="AlphaFoldDB" id="A0A7W9X1E9"/>
<gene>
    <name evidence="11" type="ORF">HD842_002846</name>
</gene>
<evidence type="ECO:0000313" key="11">
    <source>
        <dbReference type="EMBL" id="MBB6134688.1"/>
    </source>
</evidence>
<dbReference type="InterPro" id="IPR003594">
    <property type="entry name" value="HATPase_dom"/>
</dbReference>
<evidence type="ECO:0000256" key="4">
    <source>
        <dbReference type="ARBA" id="ARBA00022553"/>
    </source>
</evidence>
<dbReference type="InterPro" id="IPR029016">
    <property type="entry name" value="GAF-like_dom_sf"/>
</dbReference>
<evidence type="ECO:0000313" key="12">
    <source>
        <dbReference type="Proteomes" id="UP000540787"/>
    </source>
</evidence>
<feature type="domain" description="PAC" evidence="10">
    <location>
        <begin position="210"/>
        <end position="262"/>
    </location>
</feature>
<comment type="catalytic activity">
    <reaction evidence="1">
        <text>ATP + protein L-histidine = ADP + protein N-phospho-L-histidine.</text>
        <dbReference type="EC" id="2.7.13.3"/>
    </reaction>
</comment>
<keyword evidence="8" id="KW-0472">Membrane</keyword>
<dbReference type="InterPro" id="IPR004358">
    <property type="entry name" value="Sig_transdc_His_kin-like_C"/>
</dbReference>
<dbReference type="SUPFAM" id="SSF55874">
    <property type="entry name" value="ATPase domain of HSP90 chaperone/DNA topoisomerase II/histidine kinase"/>
    <property type="match status" value="1"/>
</dbReference>
<dbReference type="PANTHER" id="PTHR43547:SF2">
    <property type="entry name" value="HYBRID SIGNAL TRANSDUCTION HISTIDINE KINASE C"/>
    <property type="match status" value="1"/>
</dbReference>
<dbReference type="Pfam" id="PF02518">
    <property type="entry name" value="HATPase_c"/>
    <property type="match status" value="1"/>
</dbReference>
<dbReference type="InterPro" id="IPR001610">
    <property type="entry name" value="PAC"/>
</dbReference>
<dbReference type="NCBIfam" id="TIGR00229">
    <property type="entry name" value="sensory_box"/>
    <property type="match status" value="1"/>
</dbReference>
<dbReference type="InterPro" id="IPR003018">
    <property type="entry name" value="GAF"/>
</dbReference>
<dbReference type="CDD" id="cd00075">
    <property type="entry name" value="HATPase"/>
    <property type="match status" value="1"/>
</dbReference>
<dbReference type="FunFam" id="3.30.450.20:FF:000099">
    <property type="entry name" value="Sensory box sensor histidine kinase"/>
    <property type="match status" value="1"/>
</dbReference>
<dbReference type="CDD" id="cd00130">
    <property type="entry name" value="PAS"/>
    <property type="match status" value="1"/>
</dbReference>
<dbReference type="Pfam" id="PF08448">
    <property type="entry name" value="PAS_4"/>
    <property type="match status" value="1"/>
</dbReference>
<feature type="domain" description="Histidine kinase" evidence="9">
    <location>
        <begin position="455"/>
        <end position="673"/>
    </location>
</feature>
<evidence type="ECO:0000256" key="7">
    <source>
        <dbReference type="ARBA" id="ARBA00023012"/>
    </source>
</evidence>
<accession>A0A7W9X1E9</accession>
<protein>
    <recommendedName>
        <fullName evidence="3">histidine kinase</fullName>
        <ecNumber evidence="3">2.7.13.3</ecNumber>
    </recommendedName>
</protein>
<comment type="caution">
    <text evidence="11">The sequence shown here is derived from an EMBL/GenBank/DDBJ whole genome shotgun (WGS) entry which is preliminary data.</text>
</comment>
<dbReference type="InterPro" id="IPR036890">
    <property type="entry name" value="HATPase_C_sf"/>
</dbReference>
<dbReference type="FunFam" id="1.10.287.130:FF:000001">
    <property type="entry name" value="Two-component sensor histidine kinase"/>
    <property type="match status" value="1"/>
</dbReference>
<keyword evidence="12" id="KW-1185">Reference proteome</keyword>
<dbReference type="InterPro" id="IPR000700">
    <property type="entry name" value="PAS-assoc_C"/>
</dbReference>
<dbReference type="SUPFAM" id="SSF47384">
    <property type="entry name" value="Homodimeric domain of signal transducing histidine kinase"/>
    <property type="match status" value="1"/>
</dbReference>
<dbReference type="GO" id="GO:0000155">
    <property type="term" value="F:phosphorelay sensor kinase activity"/>
    <property type="evidence" value="ECO:0007669"/>
    <property type="project" value="InterPro"/>
</dbReference>
<dbReference type="InterPro" id="IPR013656">
    <property type="entry name" value="PAS_4"/>
</dbReference>
<proteinExistence type="predicted"/>
<dbReference type="SMART" id="SM00388">
    <property type="entry name" value="HisKA"/>
    <property type="match status" value="1"/>
</dbReference>
<dbReference type="PROSITE" id="PS50113">
    <property type="entry name" value="PAC"/>
    <property type="match status" value="2"/>
</dbReference>
<evidence type="ECO:0000256" key="1">
    <source>
        <dbReference type="ARBA" id="ARBA00000085"/>
    </source>
</evidence>
<dbReference type="Gene3D" id="3.30.450.20">
    <property type="entry name" value="PAS domain"/>
    <property type="match status" value="2"/>
</dbReference>
<dbReference type="Pfam" id="PF00512">
    <property type="entry name" value="HisKA"/>
    <property type="match status" value="1"/>
</dbReference>
<dbReference type="PANTHER" id="PTHR43547">
    <property type="entry name" value="TWO-COMPONENT HISTIDINE KINASE"/>
    <property type="match status" value="1"/>
</dbReference>
<dbReference type="Gene3D" id="3.30.450.40">
    <property type="match status" value="1"/>
</dbReference>
<comment type="subcellular location">
    <subcellularLocation>
        <location evidence="2">Cell inner membrane</location>
        <topology evidence="2">Multi-pass membrane protein</topology>
    </subcellularLocation>
</comment>
<dbReference type="InterPro" id="IPR005467">
    <property type="entry name" value="His_kinase_dom"/>
</dbReference>
<evidence type="ECO:0000259" key="9">
    <source>
        <dbReference type="PROSITE" id="PS50109"/>
    </source>
</evidence>
<evidence type="ECO:0000256" key="2">
    <source>
        <dbReference type="ARBA" id="ARBA00004429"/>
    </source>
</evidence>
<dbReference type="InterPro" id="IPR013655">
    <property type="entry name" value="PAS_fold_3"/>
</dbReference>
<feature type="domain" description="PAC" evidence="10">
    <location>
        <begin position="84"/>
        <end position="136"/>
    </location>
</feature>
<dbReference type="SUPFAM" id="SSF55785">
    <property type="entry name" value="PYP-like sensor domain (PAS domain)"/>
    <property type="match status" value="2"/>
</dbReference>
<dbReference type="Gene3D" id="1.10.287.130">
    <property type="match status" value="1"/>
</dbReference>
<dbReference type="InterPro" id="IPR035965">
    <property type="entry name" value="PAS-like_dom_sf"/>
</dbReference>
<dbReference type="GO" id="GO:0005886">
    <property type="term" value="C:plasma membrane"/>
    <property type="evidence" value="ECO:0007669"/>
    <property type="project" value="UniProtKB-SubCell"/>
</dbReference>
<dbReference type="InterPro" id="IPR036097">
    <property type="entry name" value="HisK_dim/P_sf"/>
</dbReference>
<dbReference type="SMART" id="SM00065">
    <property type="entry name" value="GAF"/>
    <property type="match status" value="1"/>
</dbReference>
<keyword evidence="6" id="KW-0418">Kinase</keyword>
<dbReference type="SUPFAM" id="SSF55781">
    <property type="entry name" value="GAF domain-like"/>
    <property type="match status" value="1"/>
</dbReference>
<name>A0A7W9X1E9_9BURK</name>
<evidence type="ECO:0000256" key="5">
    <source>
        <dbReference type="ARBA" id="ARBA00022679"/>
    </source>
</evidence>
<keyword evidence="4" id="KW-0597">Phosphoprotein</keyword>
<evidence type="ECO:0000259" key="10">
    <source>
        <dbReference type="PROSITE" id="PS50113"/>
    </source>
</evidence>
<dbReference type="FunFam" id="3.30.565.10:FF:000006">
    <property type="entry name" value="Sensor histidine kinase WalK"/>
    <property type="match status" value="1"/>
</dbReference>
<dbReference type="Pfam" id="PF01590">
    <property type="entry name" value="GAF"/>
    <property type="match status" value="1"/>
</dbReference>
<keyword evidence="7" id="KW-0902">Two-component regulatory system</keyword>
<evidence type="ECO:0000256" key="3">
    <source>
        <dbReference type="ARBA" id="ARBA00012438"/>
    </source>
</evidence>
<evidence type="ECO:0000256" key="8">
    <source>
        <dbReference type="ARBA" id="ARBA00023136"/>
    </source>
</evidence>
<evidence type="ECO:0000256" key="6">
    <source>
        <dbReference type="ARBA" id="ARBA00022777"/>
    </source>
</evidence>
<dbReference type="Gene3D" id="3.30.565.10">
    <property type="entry name" value="Histidine kinase-like ATPase, C-terminal domain"/>
    <property type="match status" value="1"/>
</dbReference>
<dbReference type="RefSeq" id="WP_183555370.1">
    <property type="nucleotide sequence ID" value="NZ_JACHBX010000003.1"/>
</dbReference>
<dbReference type="EC" id="2.7.13.3" evidence="3"/>
<sequence>MPDTRFQALFEQAPISIQILAPSGRTTRVNKAWENLWQIHEGTPLMAYILGDYNVLHDPQLAENGIAALLARALQGEPVELPAALYDVSTLDGHGPKRWVTAKARPIKDKAGNTLEVMLMHEDITERMAADSALRLREQRFRSLVMATSQIVWSNTPDGRVLEDSPSWRAYTGQTYDEWKDFGWVDALHPDDRAPAQSLWLACVAARSVFETKYRLRSTDGSYRWTAVKGIPILADDGSIREWIGANTDIHDMIAAELELAQRLDREKRNSALLAKVAQAARTLHTVLAAEDIAQALVTAVRDILQTHQAVVSLTEAGGWTQAINAVSLSDKYAAYRGYDAKTDGSGIYAQVCRDNRVMRLTQTQLEAHPAWRGFGEHAGAHPVLRGWLAVPLIDRMGKNIGLIQASDRFEGDFTDEDEAILVQLASIAATGFENARLYGSLQDQDRRKDEFLAMLAHELRNPLAPIAAAAEMLKFGTANEERVRRSSEVISRQVRHMTSLVDDLLDVSRVTRGLIKLDRALLDPMQLVANAVEQSQPLITARGHTLTVTGDAAGAHIAGDAHRLVQVLANLLNNAAKYTSHGGRIALTVARELETVAITVHDNGVGIDASLLPRMFDLFTQAERSPDRAQGGLGIGLALVRSIIDLHGGDVIAASDGIGRGSTFTVRLAIADTVTGAVDATDALRLQQR</sequence>
<dbReference type="Proteomes" id="UP000540787">
    <property type="component" value="Unassembled WGS sequence"/>
</dbReference>